<dbReference type="Proteomes" id="UP000264779">
    <property type="component" value="Unassembled WGS sequence"/>
</dbReference>
<dbReference type="PANTHER" id="PTHR45228:SF5">
    <property type="entry name" value="CYCLIC DI-GMP PHOSPHODIESTERASE VC_1348-RELATED"/>
    <property type="match status" value="1"/>
</dbReference>
<dbReference type="CDD" id="cd19920">
    <property type="entry name" value="REC_PA4781-like"/>
    <property type="match status" value="1"/>
</dbReference>
<dbReference type="CDD" id="cd00077">
    <property type="entry name" value="HDc"/>
    <property type="match status" value="1"/>
</dbReference>
<dbReference type="AlphaFoldDB" id="A0A075P2F8"/>
<keyword evidence="1" id="KW-0597">Phosphoprotein</keyword>
<protein>
    <submittedName>
        <fullName evidence="4">Chemotaxis protein CheY</fullName>
    </submittedName>
    <submittedName>
        <fullName evidence="5">HD domain-containing protein</fullName>
    </submittedName>
</protein>
<evidence type="ECO:0000313" key="7">
    <source>
        <dbReference type="Proteomes" id="UP000056090"/>
    </source>
</evidence>
<dbReference type="InterPro" id="IPR011006">
    <property type="entry name" value="CheY-like_superfamily"/>
</dbReference>
<evidence type="ECO:0000313" key="8">
    <source>
        <dbReference type="Proteomes" id="UP000263517"/>
    </source>
</evidence>
<name>A0A075P2F8_9ALTE</name>
<feature type="domain" description="HD-GYP" evidence="3">
    <location>
        <begin position="143"/>
        <end position="340"/>
    </location>
</feature>
<gene>
    <name evidence="5" type="ORF">DCW74_15240</name>
    <name evidence="6" type="ORF">DEB45_02830</name>
    <name evidence="4" type="ORF">EP13_15125</name>
</gene>
<dbReference type="SMART" id="SM00471">
    <property type="entry name" value="HDc"/>
    <property type="match status" value="1"/>
</dbReference>
<dbReference type="RefSeq" id="WP_044057958.1">
    <property type="nucleotide sequence ID" value="NZ_CAJXAX010000002.1"/>
</dbReference>
<dbReference type="InterPro" id="IPR003607">
    <property type="entry name" value="HD/PDEase_dom"/>
</dbReference>
<dbReference type="EMBL" id="DONK01000045">
    <property type="protein sequence ID" value="HBU50172.1"/>
    <property type="molecule type" value="Genomic_DNA"/>
</dbReference>
<sequence>MSGEKKTVLVVDDTPENIDLLSAVLSPYFKVKAAMNGALAIKIAQGKNKPDIILLDVMMPDLDGYEVCRRLKKDVSTAAIPVIFVTAKSEIEDEQKGFDLGAADYIAKPISPPIVVSRVKAQIALYDQARHLEALVAQRTEDLHHTRLEIIRRLGKAAEYKDNETGMHVIRMSYFSKFLAEKLDVSEEWIDLLHNAAPMHDVGKIGIPDSILLKPGRLDPQEWEIMQKHAQFGCEIIGDSDEPLLNMAREIALYHHEKWDGSGYPQGIKGEAIPLSARIVAITDVFDALTSERPYKKAWSEERAIALIESEAGKHFDPTLVPLFLECLEEIREIQTRFGDEIFAAHK</sequence>
<dbReference type="SUPFAM" id="SSF52172">
    <property type="entry name" value="CheY-like"/>
    <property type="match status" value="1"/>
</dbReference>
<proteinExistence type="predicted"/>
<dbReference type="Proteomes" id="UP000263517">
    <property type="component" value="Unassembled WGS sequence"/>
</dbReference>
<evidence type="ECO:0000313" key="6">
    <source>
        <dbReference type="EMBL" id="HBU50172.1"/>
    </source>
</evidence>
<dbReference type="Pfam" id="PF13487">
    <property type="entry name" value="HD_5"/>
    <property type="match status" value="1"/>
</dbReference>
<dbReference type="eggNOG" id="COG3437">
    <property type="taxonomic scope" value="Bacteria"/>
</dbReference>
<keyword evidence="7" id="KW-1185">Reference proteome</keyword>
<dbReference type="GO" id="GO:0008081">
    <property type="term" value="F:phosphoric diester hydrolase activity"/>
    <property type="evidence" value="ECO:0007669"/>
    <property type="project" value="UniProtKB-ARBA"/>
</dbReference>
<feature type="modified residue" description="4-aspartylphosphate" evidence="1">
    <location>
        <position position="56"/>
    </location>
</feature>
<dbReference type="Gene3D" id="3.40.50.2300">
    <property type="match status" value="1"/>
</dbReference>
<reference evidence="4 7" key="1">
    <citation type="submission" date="2014-06" db="EMBL/GenBank/DDBJ databases">
        <title>Genomes of Alteromonas australica, a world apart.</title>
        <authorList>
            <person name="Gonzaga A."/>
            <person name="Lopez-Perez M."/>
            <person name="Rodriguez-Valera F."/>
        </authorList>
    </citation>
    <scope>NUCLEOTIDE SEQUENCE [LARGE SCALE GENOMIC DNA]</scope>
    <source>
        <strain evidence="4 7">H 17</strain>
    </source>
</reference>
<feature type="domain" description="Response regulatory" evidence="2">
    <location>
        <begin position="7"/>
        <end position="123"/>
    </location>
</feature>
<organism evidence="4 7">
    <name type="scientific">Alteromonas australica</name>
    <dbReference type="NCBI Taxonomy" id="589873"/>
    <lineage>
        <taxon>Bacteria</taxon>
        <taxon>Pseudomonadati</taxon>
        <taxon>Pseudomonadota</taxon>
        <taxon>Gammaproteobacteria</taxon>
        <taxon>Alteromonadales</taxon>
        <taxon>Alteromonadaceae</taxon>
        <taxon>Alteromonas/Salinimonas group</taxon>
        <taxon>Alteromonas</taxon>
    </lineage>
</organism>
<evidence type="ECO:0000256" key="1">
    <source>
        <dbReference type="PROSITE-ProRule" id="PRU00169"/>
    </source>
</evidence>
<dbReference type="SUPFAM" id="SSF109604">
    <property type="entry name" value="HD-domain/PDEase-like"/>
    <property type="match status" value="1"/>
</dbReference>
<dbReference type="InterPro" id="IPR052020">
    <property type="entry name" value="Cyclic_di-GMP/3'3'-cGAMP_PDE"/>
</dbReference>
<reference evidence="8 9" key="2">
    <citation type="journal article" date="2018" name="Nat. Biotechnol.">
        <title>A standardized bacterial taxonomy based on genome phylogeny substantially revises the tree of life.</title>
        <authorList>
            <person name="Parks D.H."/>
            <person name="Chuvochina M."/>
            <person name="Waite D.W."/>
            <person name="Rinke C."/>
            <person name="Skarshewski A."/>
            <person name="Chaumeil P.A."/>
            <person name="Hugenholtz P."/>
        </authorList>
    </citation>
    <scope>NUCLEOTIDE SEQUENCE [LARGE SCALE GENOMIC DNA]</scope>
    <source>
        <strain evidence="6">UBA11621</strain>
        <strain evidence="5">UBA11978</strain>
    </source>
</reference>
<dbReference type="Gene3D" id="1.10.3210.10">
    <property type="entry name" value="Hypothetical protein af1432"/>
    <property type="match status" value="1"/>
</dbReference>
<evidence type="ECO:0000313" key="4">
    <source>
        <dbReference type="EMBL" id="AIF99908.1"/>
    </source>
</evidence>
<evidence type="ECO:0000313" key="5">
    <source>
        <dbReference type="EMBL" id="HAW77077.1"/>
    </source>
</evidence>
<dbReference type="Proteomes" id="UP000056090">
    <property type="component" value="Chromosome"/>
</dbReference>
<dbReference type="InterPro" id="IPR037522">
    <property type="entry name" value="HD_GYP_dom"/>
</dbReference>
<evidence type="ECO:0000259" key="2">
    <source>
        <dbReference type="PROSITE" id="PS50110"/>
    </source>
</evidence>
<dbReference type="EMBL" id="DNAN01000535">
    <property type="protein sequence ID" value="HAW77077.1"/>
    <property type="molecule type" value="Genomic_DNA"/>
</dbReference>
<dbReference type="InterPro" id="IPR001789">
    <property type="entry name" value="Sig_transdc_resp-reg_receiver"/>
</dbReference>
<dbReference type="Pfam" id="PF00072">
    <property type="entry name" value="Response_reg"/>
    <property type="match status" value="1"/>
</dbReference>
<dbReference type="PANTHER" id="PTHR45228">
    <property type="entry name" value="CYCLIC DI-GMP PHOSPHODIESTERASE TM_0186-RELATED"/>
    <property type="match status" value="1"/>
</dbReference>
<dbReference type="EMBL" id="CP008849">
    <property type="protein sequence ID" value="AIF99908.1"/>
    <property type="molecule type" value="Genomic_DNA"/>
</dbReference>
<dbReference type="PROSITE" id="PS51832">
    <property type="entry name" value="HD_GYP"/>
    <property type="match status" value="1"/>
</dbReference>
<dbReference type="PROSITE" id="PS50110">
    <property type="entry name" value="RESPONSE_REGULATORY"/>
    <property type="match status" value="1"/>
</dbReference>
<evidence type="ECO:0000259" key="3">
    <source>
        <dbReference type="PROSITE" id="PS51832"/>
    </source>
</evidence>
<evidence type="ECO:0000313" key="9">
    <source>
        <dbReference type="Proteomes" id="UP000264779"/>
    </source>
</evidence>
<dbReference type="KEGG" id="aal:EP13_15125"/>
<accession>A0A075P2F8</accession>
<dbReference type="STRING" id="589873.EP12_15695"/>
<dbReference type="GO" id="GO:0000160">
    <property type="term" value="P:phosphorelay signal transduction system"/>
    <property type="evidence" value="ECO:0007669"/>
    <property type="project" value="InterPro"/>
</dbReference>
<dbReference type="GeneID" id="78256226"/>
<dbReference type="SMART" id="SM00448">
    <property type="entry name" value="REC"/>
    <property type="match status" value="1"/>
</dbReference>